<feature type="region of interest" description="Disordered" evidence="1">
    <location>
        <begin position="254"/>
        <end position="322"/>
    </location>
</feature>
<dbReference type="OrthoDB" id="3439035at2759"/>
<proteinExistence type="predicted"/>
<dbReference type="RefSeq" id="XP_026606085.1">
    <property type="nucleotide sequence ID" value="XM_026745219.1"/>
</dbReference>
<feature type="region of interest" description="Disordered" evidence="1">
    <location>
        <begin position="351"/>
        <end position="508"/>
    </location>
</feature>
<feature type="compositionally biased region" description="Polar residues" evidence="1">
    <location>
        <begin position="1"/>
        <end position="25"/>
    </location>
</feature>
<sequence>MPTPERQTGQTAWARPQQQQHTSPFQRARRERLRFDTSHGLSPPRESPARRQRNFGQTGTLAGSFAHAMSRLPLTELEDDLFLPNYAQRGSPRRRQSTSAMSARSNPPELEDAYRQIEDAISLTDIDPDEENVVYMANKEKLNHRLSTTPPRREHRLSTASESSFTSASPRRRFNYTEDEERLRRATTSHSPVLDRTALGGGPSSEHLRRRDSESHSTSEEDYGIEPAVKAPSTWGSRAKSGNNWMKSLTRNHELASAKKDPQESSSRLWGEISSKRTQRAAESRGIVEDPIRSRYKLPPPPPAPTSSELKEEILTGGEKIPNTPIAVYKESTFTKRSPTKRDSHDLIRKLARTSSPGQITTEETQTPEATTTGRRIYDRTPAAPGAWIDTPMTQRASTSQPREVTEALRPRLDNSWGLEKLVEEARNKDKKEDAEGLIPNFEPLKNIEKKKSPAEQPQERPQERPDDQPKEEPAKETFELEHIEEEKEPQQKMESTSQAIRNSLEMERDWKPVELPLPDHPKSALETVLQEHKNNKDALDVGDDTIESLQAIVDQQPSEDTETQAKDDAAYEQQVIEELQSATSSEMKDFERIEGKLQSLSDNMSHVKSGLDQLENRVSRDNQQIIASISRNPVETTNGPRQPQQNCETCKRRGNGEIVHYCIPLPHLWERGRFWWLPRPTRLGWSILIPLVWFVLENMMCDEYCHPFFAETCEGYCLEPDAPRYPFVIPTMLWRWLHLSDILAPVGAILIAFSRIISQMMGLSDGFVDDLELPKINLTGKVWINGTRMEDLPPLETSISESFTPPVAQWETTTYVSEPMPEITPDPNTYNWDDISMDDDEFL</sequence>
<protein>
    <submittedName>
        <fullName evidence="2">Uncharacterized protein</fullName>
    </submittedName>
</protein>
<dbReference type="EMBL" id="PVWQ01000003">
    <property type="protein sequence ID" value="RDW86561.1"/>
    <property type="molecule type" value="Genomic_DNA"/>
</dbReference>
<feature type="compositionally biased region" description="Polar residues" evidence="1">
    <location>
        <begin position="493"/>
        <end position="502"/>
    </location>
</feature>
<evidence type="ECO:0000313" key="2">
    <source>
        <dbReference type="EMBL" id="RDW86561.1"/>
    </source>
</evidence>
<feature type="region of interest" description="Disordered" evidence="1">
    <location>
        <begin position="1"/>
        <end position="59"/>
    </location>
</feature>
<feature type="compositionally biased region" description="Basic and acidic residues" evidence="1">
    <location>
        <begin position="421"/>
        <end position="435"/>
    </location>
</feature>
<feature type="compositionally biased region" description="Basic and acidic residues" evidence="1">
    <location>
        <begin position="404"/>
        <end position="413"/>
    </location>
</feature>
<feature type="compositionally biased region" description="Polar residues" evidence="1">
    <location>
        <begin position="392"/>
        <end position="403"/>
    </location>
</feature>
<organism evidence="2 3">
    <name type="scientific">Aspergillus mulundensis</name>
    <dbReference type="NCBI Taxonomy" id="1810919"/>
    <lineage>
        <taxon>Eukaryota</taxon>
        <taxon>Fungi</taxon>
        <taxon>Dikarya</taxon>
        <taxon>Ascomycota</taxon>
        <taxon>Pezizomycotina</taxon>
        <taxon>Eurotiomycetes</taxon>
        <taxon>Eurotiomycetidae</taxon>
        <taxon>Eurotiales</taxon>
        <taxon>Aspergillaceae</taxon>
        <taxon>Aspergillus</taxon>
        <taxon>Aspergillus subgen. Nidulantes</taxon>
    </lineage>
</organism>
<feature type="compositionally biased region" description="Low complexity" evidence="1">
    <location>
        <begin position="361"/>
        <end position="373"/>
    </location>
</feature>
<accession>A0A3D8SK54</accession>
<dbReference type="GeneID" id="38113573"/>
<gene>
    <name evidence="2" type="ORF">DSM5745_03203</name>
</gene>
<feature type="region of interest" description="Disordered" evidence="1">
    <location>
        <begin position="87"/>
        <end position="111"/>
    </location>
</feature>
<feature type="compositionally biased region" description="Low complexity" evidence="1">
    <location>
        <begin position="158"/>
        <end position="169"/>
    </location>
</feature>
<dbReference type="AlphaFoldDB" id="A0A3D8SK54"/>
<evidence type="ECO:0000256" key="1">
    <source>
        <dbReference type="SAM" id="MobiDB-lite"/>
    </source>
</evidence>
<feature type="compositionally biased region" description="Basic and acidic residues" evidence="1">
    <location>
        <begin position="254"/>
        <end position="263"/>
    </location>
</feature>
<reference evidence="2 3" key="1">
    <citation type="journal article" date="2018" name="IMA Fungus">
        <title>IMA Genome-F 9: Draft genome sequence of Annulohypoxylon stygium, Aspergillus mulundensis, Berkeleyomyces basicola (syn. Thielaviopsis basicola), Ceratocystis smalleyi, two Cercospora beticola strains, Coleophoma cylindrospora, Fusarium fracticaudum, Phialophora cf. hyalina, and Morchella septimelata.</title>
        <authorList>
            <person name="Wingfield B.D."/>
            <person name="Bills G.F."/>
            <person name="Dong Y."/>
            <person name="Huang W."/>
            <person name="Nel W.J."/>
            <person name="Swalarsk-Parry B.S."/>
            <person name="Vaghefi N."/>
            <person name="Wilken P.M."/>
            <person name="An Z."/>
            <person name="de Beer Z.W."/>
            <person name="De Vos L."/>
            <person name="Chen L."/>
            <person name="Duong T.A."/>
            <person name="Gao Y."/>
            <person name="Hammerbacher A."/>
            <person name="Kikkert J.R."/>
            <person name="Li Y."/>
            <person name="Li H."/>
            <person name="Li K."/>
            <person name="Li Q."/>
            <person name="Liu X."/>
            <person name="Ma X."/>
            <person name="Naidoo K."/>
            <person name="Pethybridge S.J."/>
            <person name="Sun J."/>
            <person name="Steenkamp E.T."/>
            <person name="van der Nest M.A."/>
            <person name="van Wyk S."/>
            <person name="Wingfield M.J."/>
            <person name="Xiong C."/>
            <person name="Yue Q."/>
            <person name="Zhang X."/>
        </authorList>
    </citation>
    <scope>NUCLEOTIDE SEQUENCE [LARGE SCALE GENOMIC DNA]</scope>
    <source>
        <strain evidence="2 3">DSM 5745</strain>
    </source>
</reference>
<feature type="region of interest" description="Disordered" evidence="1">
    <location>
        <begin position="141"/>
        <end position="242"/>
    </location>
</feature>
<feature type="compositionally biased region" description="Basic and acidic residues" evidence="1">
    <location>
        <begin position="206"/>
        <end position="219"/>
    </location>
</feature>
<comment type="caution">
    <text evidence="2">The sequence shown here is derived from an EMBL/GenBank/DDBJ whole genome shotgun (WGS) entry which is preliminary data.</text>
</comment>
<dbReference type="Proteomes" id="UP000256690">
    <property type="component" value="Unassembled WGS sequence"/>
</dbReference>
<feature type="compositionally biased region" description="Basic and acidic residues" evidence="1">
    <location>
        <begin position="446"/>
        <end position="492"/>
    </location>
</feature>
<name>A0A3D8SK54_9EURO</name>
<keyword evidence="3" id="KW-1185">Reference proteome</keyword>
<feature type="compositionally biased region" description="Basic and acidic residues" evidence="1">
    <location>
        <begin position="280"/>
        <end position="293"/>
    </location>
</feature>
<dbReference type="STRING" id="1810919.A0A3D8SK54"/>
<evidence type="ECO:0000313" key="3">
    <source>
        <dbReference type="Proteomes" id="UP000256690"/>
    </source>
</evidence>